<accession>A0A5C7BJN2</accession>
<dbReference type="Proteomes" id="UP000321938">
    <property type="component" value="Unassembled WGS sequence"/>
</dbReference>
<dbReference type="EMBL" id="VOSB01000001">
    <property type="protein sequence ID" value="TXE20342.1"/>
    <property type="molecule type" value="Genomic_DNA"/>
</dbReference>
<comment type="caution">
    <text evidence="1">The sequence shown here is derived from an EMBL/GenBank/DDBJ whole genome shotgun (WGS) entry which is preliminary data.</text>
</comment>
<keyword evidence="2" id="KW-1185">Reference proteome</keyword>
<dbReference type="STRING" id="1123037.GCA_000425305_00630"/>
<evidence type="ECO:0000313" key="1">
    <source>
        <dbReference type="EMBL" id="TXE20342.1"/>
    </source>
</evidence>
<reference evidence="1 2" key="1">
    <citation type="submission" date="2019-08" db="EMBL/GenBank/DDBJ databases">
        <title>Genome of Psychroserpens burtonensis ACAM 167.</title>
        <authorList>
            <person name="Bowman J.P."/>
        </authorList>
    </citation>
    <scope>NUCLEOTIDE SEQUENCE [LARGE SCALE GENOMIC DNA]</scope>
    <source>
        <strain evidence="1 2">ACAM 167</strain>
    </source>
</reference>
<protein>
    <submittedName>
        <fullName evidence="1">Uncharacterized protein</fullName>
    </submittedName>
</protein>
<evidence type="ECO:0000313" key="2">
    <source>
        <dbReference type="Proteomes" id="UP000321938"/>
    </source>
</evidence>
<name>A0A5C7BJN2_9FLAO</name>
<sequence length="67" mass="7734">MSSLDDLSFYEAETSIVRLITVYEFIETDTLEGQFTFVSLRHIYDGLFLNINAYFKIASDHFGNEQG</sequence>
<dbReference type="RefSeq" id="WP_028870879.1">
    <property type="nucleotide sequence ID" value="NZ_VOSB01000001.1"/>
</dbReference>
<proteinExistence type="predicted"/>
<dbReference type="AlphaFoldDB" id="A0A5C7BJN2"/>
<organism evidence="1 2">
    <name type="scientific">Psychroserpens burtonensis</name>
    <dbReference type="NCBI Taxonomy" id="49278"/>
    <lineage>
        <taxon>Bacteria</taxon>
        <taxon>Pseudomonadati</taxon>
        <taxon>Bacteroidota</taxon>
        <taxon>Flavobacteriia</taxon>
        <taxon>Flavobacteriales</taxon>
        <taxon>Flavobacteriaceae</taxon>
        <taxon>Psychroserpens</taxon>
    </lineage>
</organism>
<gene>
    <name evidence="1" type="ORF">ES692_00705</name>
</gene>